<dbReference type="EMBL" id="JAAGOA010000017">
    <property type="protein sequence ID" value="NEE02754.1"/>
    <property type="molecule type" value="Genomic_DNA"/>
</dbReference>
<dbReference type="AlphaFoldDB" id="A0A6L9SDR4"/>
<dbReference type="SUPFAM" id="SSF51556">
    <property type="entry name" value="Metallo-dependent hydrolases"/>
    <property type="match status" value="1"/>
</dbReference>
<proteinExistence type="predicted"/>
<dbReference type="CDD" id="cd01299">
    <property type="entry name" value="Met_dep_hydrolase_A"/>
    <property type="match status" value="1"/>
</dbReference>
<dbReference type="PANTHER" id="PTHR43135">
    <property type="entry name" value="ALPHA-D-RIBOSE 1-METHYLPHOSPHONATE 5-TRIPHOSPHATE DIPHOSPHATASE"/>
    <property type="match status" value="1"/>
</dbReference>
<keyword evidence="2" id="KW-0378">Hydrolase</keyword>
<feature type="domain" description="Amidohydrolase-related" evidence="1">
    <location>
        <begin position="55"/>
        <end position="403"/>
    </location>
</feature>
<dbReference type="Gene3D" id="3.20.20.140">
    <property type="entry name" value="Metal-dependent hydrolases"/>
    <property type="match status" value="1"/>
</dbReference>
<dbReference type="Pfam" id="PF01979">
    <property type="entry name" value="Amidohydro_1"/>
    <property type="match status" value="1"/>
</dbReference>
<reference evidence="2 3" key="1">
    <citation type="submission" date="2020-02" db="EMBL/GenBank/DDBJ databases">
        <authorList>
            <person name="Li X.-J."/>
            <person name="Han X.-M."/>
        </authorList>
    </citation>
    <scope>NUCLEOTIDE SEQUENCE [LARGE SCALE GENOMIC DNA]</scope>
    <source>
        <strain evidence="2 3">CCTCC AB 2017055</strain>
    </source>
</reference>
<dbReference type="InterPro" id="IPR011059">
    <property type="entry name" value="Metal-dep_hydrolase_composite"/>
</dbReference>
<protein>
    <submittedName>
        <fullName evidence="2">Amidohydrolase family protein</fullName>
    </submittedName>
</protein>
<dbReference type="PROSITE" id="PS00387">
    <property type="entry name" value="PPASE"/>
    <property type="match status" value="1"/>
</dbReference>
<evidence type="ECO:0000313" key="2">
    <source>
        <dbReference type="EMBL" id="NEE02754.1"/>
    </source>
</evidence>
<dbReference type="InterPro" id="IPR032466">
    <property type="entry name" value="Metal_Hydrolase"/>
</dbReference>
<comment type="caution">
    <text evidence="2">The sequence shown here is derived from an EMBL/GenBank/DDBJ whole genome shotgun (WGS) entry which is preliminary data.</text>
</comment>
<dbReference type="GO" id="GO:0016810">
    <property type="term" value="F:hydrolase activity, acting on carbon-nitrogen (but not peptide) bonds"/>
    <property type="evidence" value="ECO:0007669"/>
    <property type="project" value="InterPro"/>
</dbReference>
<dbReference type="Proteomes" id="UP000475214">
    <property type="component" value="Unassembled WGS sequence"/>
</dbReference>
<name>A0A6L9SDR4_9ACTN</name>
<dbReference type="Gene3D" id="2.30.40.10">
    <property type="entry name" value="Urease, subunit C, domain 1"/>
    <property type="match status" value="1"/>
</dbReference>
<dbReference type="InterPro" id="IPR051781">
    <property type="entry name" value="Metallo-dep_Hydrolase"/>
</dbReference>
<gene>
    <name evidence="2" type="ORF">G1H10_21545</name>
</gene>
<sequence length="404" mass="41693">MPERGTRTVFVGGEVFDGSRAAPVAADVVIEGGRIVAVGAGLDGDVAVDATGRAILPGLMDCHVHVMVDSVDLMAHLQRPFSYAFYLAIGHLAAMLDCGITTVRDAGGADLGVKQAVEDGLIEGPRMKTAISILGQTGGHTDGWQPSGIDASLFPPHPGRPDPIVDGPDEMRRKVRELVRAGADVIKICTSGGVVSPRDDPRHAHFGADELGVCVAEASAAGISVMAHAQGAAGIKNAIRAGIRSIEHGIYLDDEAIDMMLDAGTFLVPTLSAPQAVIDAAAAGAALPDVVVAKAHEVVTVHRESFAKAVAAGVRIAMGTDSGVGRHGDNLTELALMTGAGMKPDEVLVAATRTAAELLGVDRELGTIEPGKRADLVLVDGDPFDVAALKSNISAVYKDGRRVR</sequence>
<dbReference type="PANTHER" id="PTHR43135:SF3">
    <property type="entry name" value="ALPHA-D-RIBOSE 1-METHYLPHOSPHONATE 5-TRIPHOSPHATE DIPHOSPHATASE"/>
    <property type="match status" value="1"/>
</dbReference>
<evidence type="ECO:0000313" key="3">
    <source>
        <dbReference type="Proteomes" id="UP000475214"/>
    </source>
</evidence>
<dbReference type="InterPro" id="IPR057744">
    <property type="entry name" value="OTAase-like"/>
</dbReference>
<organism evidence="2 3">
    <name type="scientific">Phytoactinopolyspora halotolerans</name>
    <dbReference type="NCBI Taxonomy" id="1981512"/>
    <lineage>
        <taxon>Bacteria</taxon>
        <taxon>Bacillati</taxon>
        <taxon>Actinomycetota</taxon>
        <taxon>Actinomycetes</taxon>
        <taxon>Jiangellales</taxon>
        <taxon>Jiangellaceae</taxon>
        <taxon>Phytoactinopolyspora</taxon>
    </lineage>
</organism>
<evidence type="ECO:0000259" key="1">
    <source>
        <dbReference type="Pfam" id="PF01979"/>
    </source>
</evidence>
<dbReference type="SUPFAM" id="SSF51338">
    <property type="entry name" value="Composite domain of metallo-dependent hydrolases"/>
    <property type="match status" value="1"/>
</dbReference>
<keyword evidence="3" id="KW-1185">Reference proteome</keyword>
<dbReference type="RefSeq" id="WP_163741628.1">
    <property type="nucleotide sequence ID" value="NZ_JAAGOA010000017.1"/>
</dbReference>
<accession>A0A6L9SDR4</accession>
<dbReference type="InterPro" id="IPR006680">
    <property type="entry name" value="Amidohydro-rel"/>
</dbReference>